<keyword evidence="10" id="KW-1185">Reference proteome</keyword>
<evidence type="ECO:0000313" key="10">
    <source>
        <dbReference type="Proteomes" id="UP000759131"/>
    </source>
</evidence>
<dbReference type="Proteomes" id="UP000759131">
    <property type="component" value="Unassembled WGS sequence"/>
</dbReference>
<feature type="transmembrane region" description="Helical" evidence="7">
    <location>
        <begin position="84"/>
        <end position="105"/>
    </location>
</feature>
<feature type="transmembrane region" description="Helical" evidence="7">
    <location>
        <begin position="112"/>
        <end position="132"/>
    </location>
</feature>
<organism evidence="9">
    <name type="scientific">Medioppia subpectinata</name>
    <dbReference type="NCBI Taxonomy" id="1979941"/>
    <lineage>
        <taxon>Eukaryota</taxon>
        <taxon>Metazoa</taxon>
        <taxon>Ecdysozoa</taxon>
        <taxon>Arthropoda</taxon>
        <taxon>Chelicerata</taxon>
        <taxon>Arachnida</taxon>
        <taxon>Acari</taxon>
        <taxon>Acariformes</taxon>
        <taxon>Sarcoptiformes</taxon>
        <taxon>Oribatida</taxon>
        <taxon>Brachypylina</taxon>
        <taxon>Oppioidea</taxon>
        <taxon>Oppiidae</taxon>
        <taxon>Medioppia</taxon>
    </lineage>
</organism>
<accession>A0A7R9KGR3</accession>
<dbReference type="InterPro" id="IPR011701">
    <property type="entry name" value="MFS"/>
</dbReference>
<feature type="transmembrane region" description="Helical" evidence="7">
    <location>
        <begin position="256"/>
        <end position="281"/>
    </location>
</feature>
<dbReference type="AlphaFoldDB" id="A0A7R9KGR3"/>
<dbReference type="OrthoDB" id="2985014at2759"/>
<dbReference type="Pfam" id="PF07690">
    <property type="entry name" value="MFS_1"/>
    <property type="match status" value="1"/>
</dbReference>
<feature type="domain" description="Major facilitator superfamily (MFS) profile" evidence="8">
    <location>
        <begin position="20"/>
        <end position="342"/>
    </location>
</feature>
<dbReference type="PROSITE" id="PS50850">
    <property type="entry name" value="MFS"/>
    <property type="match status" value="1"/>
</dbReference>
<feature type="transmembrane region" description="Helical" evidence="7">
    <location>
        <begin position="174"/>
        <end position="195"/>
    </location>
</feature>
<protein>
    <recommendedName>
        <fullName evidence="8">Major facilitator superfamily (MFS) profile domain-containing protein</fullName>
    </recommendedName>
</protein>
<dbReference type="Gene3D" id="1.20.1250.20">
    <property type="entry name" value="MFS general substrate transporter like domains"/>
    <property type="match status" value="1"/>
</dbReference>
<sequence>MRGNREGKLCFSFIPARYVFVGLTALGLFLVYAFKGFLSVAIVAMATRKTGSGSMGMECPGGNTTTNNNFNTRGEFDWDDRAQATILGAYFYGYIALQLPAGVLAELFGAKWIFGSGMLITSLLSMLGPVTARWGFAPFLATRVLQGLAQGVTIPCMNAMVARWMPIMERSRGISVIFAGSAIGSVVTLPLTGYLCDETFLGGWPAIFYVLGTVGIIWCVLWTIFVFDSPDSHPFITQREYDYICKGQGTFFGPSICLIGVIFAECNTTLTIVFFVMAMGFNGFNYPGYNSNFIDMAPDFSGILQGICNSIGNIPGFVGPIVAAEFYSKGVFGFIKYMFINN</sequence>
<keyword evidence="6" id="KW-0325">Glycoprotein</keyword>
<proteinExistence type="predicted"/>
<comment type="subcellular location">
    <subcellularLocation>
        <location evidence="1">Cell membrane</location>
        <topology evidence="1">Multi-pass membrane protein</topology>
    </subcellularLocation>
</comment>
<evidence type="ECO:0000256" key="7">
    <source>
        <dbReference type="SAM" id="Phobius"/>
    </source>
</evidence>
<evidence type="ECO:0000256" key="6">
    <source>
        <dbReference type="ARBA" id="ARBA00023180"/>
    </source>
</evidence>
<evidence type="ECO:0000256" key="2">
    <source>
        <dbReference type="ARBA" id="ARBA00022475"/>
    </source>
</evidence>
<dbReference type="InterPro" id="IPR020846">
    <property type="entry name" value="MFS_dom"/>
</dbReference>
<feature type="transmembrane region" description="Helical" evidence="7">
    <location>
        <begin position="20"/>
        <end position="46"/>
    </location>
</feature>
<evidence type="ECO:0000259" key="8">
    <source>
        <dbReference type="PROSITE" id="PS50850"/>
    </source>
</evidence>
<dbReference type="FunFam" id="1.20.1250.20:FF:000067">
    <property type="entry name" value="sialin isoform X2"/>
    <property type="match status" value="1"/>
</dbReference>
<evidence type="ECO:0000256" key="5">
    <source>
        <dbReference type="ARBA" id="ARBA00023136"/>
    </source>
</evidence>
<feature type="transmembrane region" description="Helical" evidence="7">
    <location>
        <begin position="207"/>
        <end position="227"/>
    </location>
</feature>
<keyword evidence="4 7" id="KW-1133">Transmembrane helix</keyword>
<reference evidence="9" key="1">
    <citation type="submission" date="2020-11" db="EMBL/GenBank/DDBJ databases">
        <authorList>
            <person name="Tran Van P."/>
        </authorList>
    </citation>
    <scope>NUCLEOTIDE SEQUENCE</scope>
</reference>
<gene>
    <name evidence="9" type="ORF">OSB1V03_LOCUS3106</name>
</gene>
<dbReference type="InterPro" id="IPR050382">
    <property type="entry name" value="MFS_Na/Anion_cotransporter"/>
</dbReference>
<keyword evidence="5 7" id="KW-0472">Membrane</keyword>
<evidence type="ECO:0000313" key="9">
    <source>
        <dbReference type="EMBL" id="CAD7622643.1"/>
    </source>
</evidence>
<feature type="transmembrane region" description="Helical" evidence="7">
    <location>
        <begin position="144"/>
        <end position="162"/>
    </location>
</feature>
<keyword evidence="3 7" id="KW-0812">Transmembrane</keyword>
<dbReference type="GO" id="GO:0005886">
    <property type="term" value="C:plasma membrane"/>
    <property type="evidence" value="ECO:0007669"/>
    <property type="project" value="UniProtKB-SubCell"/>
</dbReference>
<dbReference type="InterPro" id="IPR036259">
    <property type="entry name" value="MFS_trans_sf"/>
</dbReference>
<dbReference type="PANTHER" id="PTHR11662:SF399">
    <property type="entry name" value="FI19708P1-RELATED"/>
    <property type="match status" value="1"/>
</dbReference>
<dbReference type="PANTHER" id="PTHR11662">
    <property type="entry name" value="SOLUTE CARRIER FAMILY 17"/>
    <property type="match status" value="1"/>
</dbReference>
<evidence type="ECO:0000256" key="4">
    <source>
        <dbReference type="ARBA" id="ARBA00022989"/>
    </source>
</evidence>
<dbReference type="GO" id="GO:0006820">
    <property type="term" value="P:monoatomic anion transport"/>
    <property type="evidence" value="ECO:0007669"/>
    <property type="project" value="TreeGrafter"/>
</dbReference>
<dbReference type="EMBL" id="CAJPIZ010001215">
    <property type="protein sequence ID" value="CAG2103073.1"/>
    <property type="molecule type" value="Genomic_DNA"/>
</dbReference>
<keyword evidence="2" id="KW-1003">Cell membrane</keyword>
<dbReference type="GO" id="GO:0022857">
    <property type="term" value="F:transmembrane transporter activity"/>
    <property type="evidence" value="ECO:0007669"/>
    <property type="project" value="InterPro"/>
</dbReference>
<evidence type="ECO:0000256" key="1">
    <source>
        <dbReference type="ARBA" id="ARBA00004651"/>
    </source>
</evidence>
<dbReference type="SUPFAM" id="SSF103473">
    <property type="entry name" value="MFS general substrate transporter"/>
    <property type="match status" value="2"/>
</dbReference>
<evidence type="ECO:0000256" key="3">
    <source>
        <dbReference type="ARBA" id="ARBA00022692"/>
    </source>
</evidence>
<name>A0A7R9KGR3_9ACAR</name>
<dbReference type="EMBL" id="OC855790">
    <property type="protein sequence ID" value="CAD7622643.1"/>
    <property type="molecule type" value="Genomic_DNA"/>
</dbReference>